<protein>
    <submittedName>
        <fullName evidence="7">Transmembrane protein, putative</fullName>
    </submittedName>
</protein>
<keyword evidence="5 7" id="KW-0812">Transmembrane</keyword>
<evidence type="ECO:0000256" key="4">
    <source>
        <dbReference type="PROSITE-ProRule" id="PRU00134"/>
    </source>
</evidence>
<keyword evidence="3" id="KW-0862">Zinc</keyword>
<accession>X8JC01</accession>
<evidence type="ECO:0000256" key="2">
    <source>
        <dbReference type="ARBA" id="ARBA00022771"/>
    </source>
</evidence>
<keyword evidence="5" id="KW-0472">Membrane</keyword>
<dbReference type="EMBL" id="JATN01000319">
    <property type="protein sequence ID" value="EUC61189.1"/>
    <property type="molecule type" value="Genomic_DNA"/>
</dbReference>
<evidence type="ECO:0000256" key="3">
    <source>
        <dbReference type="ARBA" id="ARBA00022833"/>
    </source>
</evidence>
<sequence>MPNQAHPRWGRPLDKYLACYGSSAARKRVTVTPSMESEALESISYVVELAGSAHAVGLAEANKVTIQTLQSILNLAQSPRTFHHFALPSLIRGCVKLMSTVQVRNKSSPFSFEYGYMCFKIITIAIGVIILQRMGDFRMTIANMVSDTETAPILILSSCVSRTLNYEIKMTNGGPACGWVLGWARIQGRSQVRQNAMMLRVDIASILDMLWEDRENFLKTFMAIRSPGLSGVIFILWRYLYSGSVFKDTPPPDRTAIPFCEVLWRYLLVAPPDQLEPLLHINCDVGLSGKVDIWQKSTKQTNFEDLRSVFQAYAGRMLSADSRSHALELDTILALLNFVLDILKPGAEMFFAQVVGLTLDRAWEALGDADQGTIGQIGGIFILLARLISSLNHVYVTNRIALFKIIQTLAERNILDMIARSMILLEPYSDKSKPVYERSMELLEHATLLATELEKMAPPELLEYHFHHYIFDWMKVDHHFVTLRSSLSKSIPLWSGHLQACRRAWYHISKSLAIKRDIDEMRVLGWNCAYSRCSNPSAFNIGCYSCDLCYDQSYCGARCQTKEWVFPHDHKPHRELCPRTPYLLTSYDLMQAKKITQEVLGSRR</sequence>
<reference evidence="8" key="1">
    <citation type="journal article" date="2014" name="Genome Announc.">
        <title>Draft genome sequence of the plant-pathogenic soil fungus Rhizoctonia solani anastomosis group 3 strain Rhs1AP.</title>
        <authorList>
            <person name="Cubeta M.A."/>
            <person name="Thomas E."/>
            <person name="Dean R.A."/>
            <person name="Jabaji S."/>
            <person name="Neate S.M."/>
            <person name="Tavantzis S."/>
            <person name="Toda T."/>
            <person name="Vilgalys R."/>
            <person name="Bharathan N."/>
            <person name="Fedorova-Abrams N."/>
            <person name="Pakala S.B."/>
            <person name="Pakala S.M."/>
            <person name="Zafar N."/>
            <person name="Joardar V."/>
            <person name="Losada L."/>
            <person name="Nierman W.C."/>
        </authorList>
    </citation>
    <scope>NUCLEOTIDE SEQUENCE [LARGE SCALE GENOMIC DNA]</scope>
    <source>
        <strain evidence="8">AG-3</strain>
    </source>
</reference>
<dbReference type="PROSITE" id="PS50865">
    <property type="entry name" value="ZF_MYND_2"/>
    <property type="match status" value="1"/>
</dbReference>
<gene>
    <name evidence="7" type="ORF">RSOL_386990</name>
</gene>
<feature type="transmembrane region" description="Helical" evidence="5">
    <location>
        <begin position="114"/>
        <end position="131"/>
    </location>
</feature>
<keyword evidence="2 4" id="KW-0863">Zinc-finger</keyword>
<evidence type="ECO:0000256" key="1">
    <source>
        <dbReference type="ARBA" id="ARBA00022723"/>
    </source>
</evidence>
<keyword evidence="5" id="KW-1133">Transmembrane helix</keyword>
<evidence type="ECO:0000259" key="6">
    <source>
        <dbReference type="PROSITE" id="PS50865"/>
    </source>
</evidence>
<comment type="caution">
    <text evidence="7">The sequence shown here is derived from an EMBL/GenBank/DDBJ whole genome shotgun (WGS) entry which is preliminary data.</text>
</comment>
<dbReference type="InterPro" id="IPR002893">
    <property type="entry name" value="Znf_MYND"/>
</dbReference>
<dbReference type="Proteomes" id="UP000030108">
    <property type="component" value="Unassembled WGS sequence"/>
</dbReference>
<organism evidence="7 8">
    <name type="scientific">Rhizoctonia solani AG-3 Rhs1AP</name>
    <dbReference type="NCBI Taxonomy" id="1086054"/>
    <lineage>
        <taxon>Eukaryota</taxon>
        <taxon>Fungi</taxon>
        <taxon>Dikarya</taxon>
        <taxon>Basidiomycota</taxon>
        <taxon>Agaricomycotina</taxon>
        <taxon>Agaricomycetes</taxon>
        <taxon>Cantharellales</taxon>
        <taxon>Ceratobasidiaceae</taxon>
        <taxon>Rhizoctonia</taxon>
    </lineage>
</organism>
<feature type="domain" description="MYND-type" evidence="6">
    <location>
        <begin position="530"/>
        <end position="577"/>
    </location>
</feature>
<keyword evidence="1" id="KW-0479">Metal-binding</keyword>
<name>X8JC01_9AGAM</name>
<evidence type="ECO:0000313" key="7">
    <source>
        <dbReference type="EMBL" id="EUC61189.1"/>
    </source>
</evidence>
<proteinExistence type="predicted"/>
<evidence type="ECO:0000256" key="5">
    <source>
        <dbReference type="SAM" id="Phobius"/>
    </source>
</evidence>
<evidence type="ECO:0000313" key="8">
    <source>
        <dbReference type="Proteomes" id="UP000030108"/>
    </source>
</evidence>
<dbReference type="GO" id="GO:0008270">
    <property type="term" value="F:zinc ion binding"/>
    <property type="evidence" value="ECO:0007669"/>
    <property type="project" value="UniProtKB-KW"/>
</dbReference>
<dbReference type="AlphaFoldDB" id="X8JC01"/>